<keyword evidence="3" id="KW-1185">Reference proteome</keyword>
<dbReference type="AlphaFoldDB" id="A0AA86UMM9"/>
<evidence type="ECO:0000313" key="1">
    <source>
        <dbReference type="EMBL" id="CAI9961344.1"/>
    </source>
</evidence>
<gene>
    <name evidence="1" type="ORF">HINF_LOCUS48989</name>
    <name evidence="2" type="ORF">HINF_LOCUS59569</name>
</gene>
<comment type="caution">
    <text evidence="1">The sequence shown here is derived from an EMBL/GenBank/DDBJ whole genome shotgun (WGS) entry which is preliminary data.</text>
</comment>
<protein>
    <submittedName>
        <fullName evidence="2">Hypothetical_protein</fullName>
    </submittedName>
</protein>
<accession>A0AA86UMM9</accession>
<sequence>MENIETLSLQELQSIEEVSQAMIWCINMDTNTKDKSSKVAYEQKQRVILSYIDENYLLPDIKENFWPTNEDKVVHDQTTSNSTNGKRLGIIIGYYWLKNSNQKNQTTLK</sequence>
<dbReference type="EMBL" id="CATOUU010000939">
    <property type="protein sequence ID" value="CAI9961344.1"/>
    <property type="molecule type" value="Genomic_DNA"/>
</dbReference>
<reference evidence="1" key="1">
    <citation type="submission" date="2023-06" db="EMBL/GenBank/DDBJ databases">
        <authorList>
            <person name="Kurt Z."/>
        </authorList>
    </citation>
    <scope>NUCLEOTIDE SEQUENCE</scope>
</reference>
<name>A0AA86UMM9_9EUKA</name>
<organism evidence="1">
    <name type="scientific">Hexamita inflata</name>
    <dbReference type="NCBI Taxonomy" id="28002"/>
    <lineage>
        <taxon>Eukaryota</taxon>
        <taxon>Metamonada</taxon>
        <taxon>Diplomonadida</taxon>
        <taxon>Hexamitidae</taxon>
        <taxon>Hexamitinae</taxon>
        <taxon>Hexamita</taxon>
    </lineage>
</organism>
<dbReference type="Proteomes" id="UP001642409">
    <property type="component" value="Unassembled WGS sequence"/>
</dbReference>
<dbReference type="EMBL" id="CAXDID020000342">
    <property type="protein sequence ID" value="CAL6079819.1"/>
    <property type="molecule type" value="Genomic_DNA"/>
</dbReference>
<proteinExistence type="predicted"/>
<evidence type="ECO:0000313" key="3">
    <source>
        <dbReference type="Proteomes" id="UP001642409"/>
    </source>
</evidence>
<reference evidence="2 3" key="2">
    <citation type="submission" date="2024-07" db="EMBL/GenBank/DDBJ databases">
        <authorList>
            <person name="Akdeniz Z."/>
        </authorList>
    </citation>
    <scope>NUCLEOTIDE SEQUENCE [LARGE SCALE GENOMIC DNA]</scope>
</reference>
<evidence type="ECO:0000313" key="2">
    <source>
        <dbReference type="EMBL" id="CAL6079819.1"/>
    </source>
</evidence>